<organism evidence="3 4">
    <name type="scientific">Ramlibacter ginsenosidimutans</name>
    <dbReference type="NCBI Taxonomy" id="502333"/>
    <lineage>
        <taxon>Bacteria</taxon>
        <taxon>Pseudomonadati</taxon>
        <taxon>Pseudomonadota</taxon>
        <taxon>Betaproteobacteria</taxon>
        <taxon>Burkholderiales</taxon>
        <taxon>Comamonadaceae</taxon>
        <taxon>Ramlibacter</taxon>
    </lineage>
</organism>
<dbReference type="Proteomes" id="UP000630528">
    <property type="component" value="Unassembled WGS sequence"/>
</dbReference>
<sequence length="443" mass="48658">MAVVNDPLEPVRTWGERIGLLSRFAWVVLSCGVFGILAAVSVASVPGILAAVTAGPEAIQAVFWGVAIALAFLLLLYAITFIGRREAEARLAGGMTARAPAGAAEVDEADAFVLYSPPGFVDDLKTHLEKGKVGWGQRALYVGVDGARSWLRVSEHEDYDISEGKLRSAFADVMARVDRPLGSLVSLGPGDGKVDAALMSLLGGKGSRPSYVPIDISEGLLLLTMKRLRMEHAGAPMPFGVLGDFEYGWDAFRHLLAGQPRPRLFSILGNTVSNLDAGLQKFFPTFWSGVAENDYVLFDVLLGNFDERLGAGDAGTYDPNLLFPDGEMMRRYKAFIGEGARRVSMDYRVYDEEHGRLTQWLKVHRTREPVDGYDQLHLQYHGEGDSKTIFKWRRYRDTKNLENWLTVSLQGCEVLGHVDVTDDGLTTRLILLRRNAAPAAQAL</sequence>
<keyword evidence="1" id="KW-1133">Transmembrane helix</keyword>
<accession>A0A934U120</accession>
<protein>
    <submittedName>
        <fullName evidence="3">L-histidine N(Alpha)-methyltransferase</fullName>
    </submittedName>
</protein>
<evidence type="ECO:0000313" key="4">
    <source>
        <dbReference type="Proteomes" id="UP000630528"/>
    </source>
</evidence>
<dbReference type="EMBL" id="JAEPWM010000019">
    <property type="protein sequence ID" value="MBK6009370.1"/>
    <property type="molecule type" value="Genomic_DNA"/>
</dbReference>
<reference evidence="3" key="2">
    <citation type="submission" date="2021-01" db="EMBL/GenBank/DDBJ databases">
        <authorList>
            <person name="Kang M."/>
        </authorList>
    </citation>
    <scope>NUCLEOTIDE SEQUENCE</scope>
    <source>
        <strain evidence="3">KACC 17527</strain>
    </source>
</reference>
<evidence type="ECO:0000313" key="3">
    <source>
        <dbReference type="EMBL" id="MBK6009370.1"/>
    </source>
</evidence>
<feature type="transmembrane region" description="Helical" evidence="1">
    <location>
        <begin position="61"/>
        <end position="82"/>
    </location>
</feature>
<reference evidence="3" key="1">
    <citation type="journal article" date="2012" name="J. Microbiol. Biotechnol.">
        <title>Ramlibacter ginsenosidimutans sp. nov., with ginsenoside-converting activity.</title>
        <authorList>
            <person name="Wang L."/>
            <person name="An D.S."/>
            <person name="Kim S.G."/>
            <person name="Jin F.X."/>
            <person name="Kim S.C."/>
            <person name="Lee S.T."/>
            <person name="Im W.T."/>
        </authorList>
    </citation>
    <scope>NUCLEOTIDE SEQUENCE</scope>
    <source>
        <strain evidence="3">KACC 17527</strain>
    </source>
</reference>
<dbReference type="InterPro" id="IPR019257">
    <property type="entry name" value="MeTrfase_dom"/>
</dbReference>
<evidence type="ECO:0000259" key="2">
    <source>
        <dbReference type="Pfam" id="PF10017"/>
    </source>
</evidence>
<name>A0A934U120_9BURK</name>
<keyword evidence="4" id="KW-1185">Reference proteome</keyword>
<dbReference type="Pfam" id="PF10017">
    <property type="entry name" value="Methyltransf_33"/>
    <property type="match status" value="1"/>
</dbReference>
<dbReference type="RefSeq" id="WP_201177924.1">
    <property type="nucleotide sequence ID" value="NZ_JAEPWM010000019.1"/>
</dbReference>
<keyword evidence="1" id="KW-0472">Membrane</keyword>
<gene>
    <name evidence="3" type="ORF">JJB11_25000</name>
</gene>
<comment type="caution">
    <text evidence="3">The sequence shown here is derived from an EMBL/GenBank/DDBJ whole genome shotgun (WGS) entry which is preliminary data.</text>
</comment>
<dbReference type="Gene3D" id="3.40.50.150">
    <property type="entry name" value="Vaccinia Virus protein VP39"/>
    <property type="match status" value="1"/>
</dbReference>
<feature type="transmembrane region" description="Helical" evidence="1">
    <location>
        <begin position="24"/>
        <end position="49"/>
    </location>
</feature>
<keyword evidence="1" id="KW-0812">Transmembrane</keyword>
<evidence type="ECO:0000256" key="1">
    <source>
        <dbReference type="SAM" id="Phobius"/>
    </source>
</evidence>
<feature type="domain" description="Histidine-specific methyltransferase SAM-dependent" evidence="2">
    <location>
        <begin position="169"/>
        <end position="296"/>
    </location>
</feature>
<proteinExistence type="predicted"/>
<dbReference type="InterPro" id="IPR029063">
    <property type="entry name" value="SAM-dependent_MTases_sf"/>
</dbReference>
<dbReference type="AlphaFoldDB" id="A0A934U120"/>